<dbReference type="EMBL" id="GBRH01201030">
    <property type="protein sequence ID" value="JAD96865.1"/>
    <property type="molecule type" value="Transcribed_RNA"/>
</dbReference>
<accession>A0A0A9EG64</accession>
<reference evidence="1" key="1">
    <citation type="submission" date="2014-09" db="EMBL/GenBank/DDBJ databases">
        <authorList>
            <person name="Magalhaes I.L.F."/>
            <person name="Oliveira U."/>
            <person name="Santos F.R."/>
            <person name="Vidigal T.H.D.A."/>
            <person name="Brescovit A.D."/>
            <person name="Santos A.J."/>
        </authorList>
    </citation>
    <scope>NUCLEOTIDE SEQUENCE</scope>
    <source>
        <tissue evidence="1">Shoot tissue taken approximately 20 cm above the soil surface</tissue>
    </source>
</reference>
<organism evidence="1">
    <name type="scientific">Arundo donax</name>
    <name type="common">Giant reed</name>
    <name type="synonym">Donax arundinaceus</name>
    <dbReference type="NCBI Taxonomy" id="35708"/>
    <lineage>
        <taxon>Eukaryota</taxon>
        <taxon>Viridiplantae</taxon>
        <taxon>Streptophyta</taxon>
        <taxon>Embryophyta</taxon>
        <taxon>Tracheophyta</taxon>
        <taxon>Spermatophyta</taxon>
        <taxon>Magnoliopsida</taxon>
        <taxon>Liliopsida</taxon>
        <taxon>Poales</taxon>
        <taxon>Poaceae</taxon>
        <taxon>PACMAD clade</taxon>
        <taxon>Arundinoideae</taxon>
        <taxon>Arundineae</taxon>
        <taxon>Arundo</taxon>
    </lineage>
</organism>
<evidence type="ECO:0000313" key="1">
    <source>
        <dbReference type="EMBL" id="JAD96865.1"/>
    </source>
</evidence>
<reference evidence="1" key="2">
    <citation type="journal article" date="2015" name="Data Brief">
        <title>Shoot transcriptome of the giant reed, Arundo donax.</title>
        <authorList>
            <person name="Barrero R.A."/>
            <person name="Guerrero F.D."/>
            <person name="Moolhuijzen P."/>
            <person name="Goolsby J.A."/>
            <person name="Tidwell J."/>
            <person name="Bellgard S.E."/>
            <person name="Bellgard M.I."/>
        </authorList>
    </citation>
    <scope>NUCLEOTIDE SEQUENCE</scope>
    <source>
        <tissue evidence="1">Shoot tissue taken approximately 20 cm above the soil surface</tissue>
    </source>
</reference>
<protein>
    <submittedName>
        <fullName evidence="1">Uncharacterized protein</fullName>
    </submittedName>
</protein>
<sequence>MCVLGESA</sequence>
<name>A0A0A9EG64_ARUDO</name>
<proteinExistence type="predicted"/>